<name>A0A975Q3L4_9SPHN</name>
<dbReference type="SUPFAM" id="SSF48498">
    <property type="entry name" value="Tetracyclin repressor-like, C-terminal domain"/>
    <property type="match status" value="1"/>
</dbReference>
<proteinExistence type="predicted"/>
<keyword evidence="1 2" id="KW-0238">DNA-binding</keyword>
<accession>A0A975Q3L4</accession>
<reference evidence="5" key="1">
    <citation type="submission" date="2021-04" db="EMBL/GenBank/DDBJ databases">
        <title>Isolation of p-tert-butylphenol degrading bacteria Sphingobium phenoxybenzoativorans Tas13 from active sludge.</title>
        <authorList>
            <person name="Li Y."/>
        </authorList>
    </citation>
    <scope>NUCLEOTIDE SEQUENCE</scope>
    <source>
        <strain evidence="5">Tas13</strain>
    </source>
</reference>
<feature type="region of interest" description="Disordered" evidence="3">
    <location>
        <begin position="1"/>
        <end position="28"/>
    </location>
</feature>
<evidence type="ECO:0000256" key="1">
    <source>
        <dbReference type="ARBA" id="ARBA00023125"/>
    </source>
</evidence>
<evidence type="ECO:0000256" key="2">
    <source>
        <dbReference type="PROSITE-ProRule" id="PRU00335"/>
    </source>
</evidence>
<dbReference type="SUPFAM" id="SSF46689">
    <property type="entry name" value="Homeodomain-like"/>
    <property type="match status" value="1"/>
</dbReference>
<gene>
    <name evidence="5" type="ORF">KFK14_10985</name>
</gene>
<organism evidence="5 6">
    <name type="scientific">Sphingobium phenoxybenzoativorans</name>
    <dbReference type="NCBI Taxonomy" id="1592790"/>
    <lineage>
        <taxon>Bacteria</taxon>
        <taxon>Pseudomonadati</taxon>
        <taxon>Pseudomonadota</taxon>
        <taxon>Alphaproteobacteria</taxon>
        <taxon>Sphingomonadales</taxon>
        <taxon>Sphingomonadaceae</taxon>
        <taxon>Sphingobium</taxon>
    </lineage>
</organism>
<dbReference type="InterPro" id="IPR009057">
    <property type="entry name" value="Homeodomain-like_sf"/>
</dbReference>
<dbReference type="RefSeq" id="WP_212610814.1">
    <property type="nucleotide sequence ID" value="NZ_CP073910.1"/>
</dbReference>
<dbReference type="Proteomes" id="UP000681425">
    <property type="component" value="Chromosome"/>
</dbReference>
<dbReference type="KEGG" id="spph:KFK14_10985"/>
<feature type="domain" description="HTH tetR-type" evidence="4">
    <location>
        <begin position="28"/>
        <end position="88"/>
    </location>
</feature>
<protein>
    <submittedName>
        <fullName evidence="5">TetR family transcriptional regulator</fullName>
    </submittedName>
</protein>
<sequence>MVDDATPESASSKDSQSPRKRQARRDPDEVKARILNSALTAFSNYGFEGASIRQIARDAHTSLPLLLYHFGSKEDLWKRMMEYVLQDVRHRFIPDEREDLPASERLRRYIADTVRQFANTPSLHRLMTLEGHNITDRLLWIFEHNTKDSMRYITRLIIDGQKEGKVRMVDPARLRFAINAMAAVPFVVSAEYQLLTNKNPFSTDEVEGTIALINQFVFVS</sequence>
<dbReference type="EMBL" id="CP073910">
    <property type="protein sequence ID" value="QUT07856.1"/>
    <property type="molecule type" value="Genomic_DNA"/>
</dbReference>
<evidence type="ECO:0000256" key="3">
    <source>
        <dbReference type="SAM" id="MobiDB-lite"/>
    </source>
</evidence>
<dbReference type="InterPro" id="IPR050109">
    <property type="entry name" value="HTH-type_TetR-like_transc_reg"/>
</dbReference>
<evidence type="ECO:0000259" key="4">
    <source>
        <dbReference type="PROSITE" id="PS50977"/>
    </source>
</evidence>
<keyword evidence="6" id="KW-1185">Reference proteome</keyword>
<dbReference type="AlphaFoldDB" id="A0A975Q3L4"/>
<evidence type="ECO:0000313" key="5">
    <source>
        <dbReference type="EMBL" id="QUT07856.1"/>
    </source>
</evidence>
<dbReference type="GO" id="GO:0003677">
    <property type="term" value="F:DNA binding"/>
    <property type="evidence" value="ECO:0007669"/>
    <property type="project" value="UniProtKB-UniRule"/>
</dbReference>
<dbReference type="Gene3D" id="1.10.357.10">
    <property type="entry name" value="Tetracycline Repressor, domain 2"/>
    <property type="match status" value="1"/>
</dbReference>
<feature type="DNA-binding region" description="H-T-H motif" evidence="2">
    <location>
        <begin position="51"/>
        <end position="70"/>
    </location>
</feature>
<evidence type="ECO:0000313" key="6">
    <source>
        <dbReference type="Proteomes" id="UP000681425"/>
    </source>
</evidence>
<dbReference type="InterPro" id="IPR001647">
    <property type="entry name" value="HTH_TetR"/>
</dbReference>
<dbReference type="Pfam" id="PF00440">
    <property type="entry name" value="TetR_N"/>
    <property type="match status" value="1"/>
</dbReference>
<dbReference type="PANTHER" id="PTHR30328:SF54">
    <property type="entry name" value="HTH-TYPE TRANSCRIPTIONAL REPRESSOR SCO4008"/>
    <property type="match status" value="1"/>
</dbReference>
<dbReference type="PANTHER" id="PTHR30328">
    <property type="entry name" value="TRANSCRIPTIONAL REPRESSOR"/>
    <property type="match status" value="1"/>
</dbReference>
<dbReference type="PROSITE" id="PS50977">
    <property type="entry name" value="HTH_TETR_2"/>
    <property type="match status" value="1"/>
</dbReference>
<dbReference type="InterPro" id="IPR036271">
    <property type="entry name" value="Tet_transcr_reg_TetR-rel_C_sf"/>
</dbReference>